<feature type="coiled-coil region" evidence="1">
    <location>
        <begin position="21"/>
        <end position="48"/>
    </location>
</feature>
<dbReference type="KEGG" id="tau:Tola_1593"/>
<protein>
    <submittedName>
        <fullName evidence="2">Uncharacterized protein</fullName>
    </submittedName>
</protein>
<evidence type="ECO:0000313" key="2">
    <source>
        <dbReference type="EMBL" id="ACQ93204.1"/>
    </source>
</evidence>
<dbReference type="Proteomes" id="UP000009073">
    <property type="component" value="Chromosome"/>
</dbReference>
<reference evidence="3" key="1">
    <citation type="submission" date="2009-05" db="EMBL/GenBank/DDBJ databases">
        <title>Complete sequence of Tolumonas auensis DSM 9187.</title>
        <authorList>
            <consortium name="US DOE Joint Genome Institute"/>
            <person name="Lucas S."/>
            <person name="Copeland A."/>
            <person name="Lapidus A."/>
            <person name="Glavina del Rio T."/>
            <person name="Tice H."/>
            <person name="Bruce D."/>
            <person name="Goodwin L."/>
            <person name="Pitluck S."/>
            <person name="Chertkov O."/>
            <person name="Brettin T."/>
            <person name="Detter J.C."/>
            <person name="Han C."/>
            <person name="Larimer F."/>
            <person name="Land M."/>
            <person name="Hauser L."/>
            <person name="Kyrpides N."/>
            <person name="Mikhailova N."/>
            <person name="Spring S."/>
            <person name="Beller H."/>
        </authorList>
    </citation>
    <scope>NUCLEOTIDE SEQUENCE [LARGE SCALE GENOMIC DNA]</scope>
    <source>
        <strain evidence="3">DSM 9187 / TA4</strain>
    </source>
</reference>
<sequence>MTPEEILDSASAEVREVIMEIIKIEKGYRHYQNTIEEKEKQIAGQIKKLIEGKSK</sequence>
<evidence type="ECO:0000313" key="3">
    <source>
        <dbReference type="Proteomes" id="UP000009073"/>
    </source>
</evidence>
<keyword evidence="1" id="KW-0175">Coiled coil</keyword>
<evidence type="ECO:0000256" key="1">
    <source>
        <dbReference type="SAM" id="Coils"/>
    </source>
</evidence>
<accession>C4LF37</accession>
<name>C4LF37_TOLAT</name>
<keyword evidence="3" id="KW-1185">Reference proteome</keyword>
<dbReference type="HOGENOM" id="CLU_3031049_0_0_6"/>
<dbReference type="EMBL" id="CP001616">
    <property type="protein sequence ID" value="ACQ93204.1"/>
    <property type="molecule type" value="Genomic_DNA"/>
</dbReference>
<proteinExistence type="predicted"/>
<reference evidence="2 3" key="2">
    <citation type="journal article" date="2011" name="Stand. Genomic Sci.">
        <title>Complete genome sequence of Tolumonas auensis type strain (TA 4).</title>
        <authorList>
            <person name="Chertkov O."/>
            <person name="Copeland A."/>
            <person name="Lucas S."/>
            <person name="Lapidus A."/>
            <person name="Berry K.W."/>
            <person name="Detter J.C."/>
            <person name="Del Rio T.G."/>
            <person name="Hammon N."/>
            <person name="Dalin E."/>
            <person name="Tice H."/>
            <person name="Pitluck S."/>
            <person name="Richardson P."/>
            <person name="Bruce D."/>
            <person name="Goodwin L."/>
            <person name="Han C."/>
            <person name="Tapia R."/>
            <person name="Saunders E."/>
            <person name="Schmutz J."/>
            <person name="Brettin T."/>
            <person name="Larimer F."/>
            <person name="Land M."/>
            <person name="Hauser L."/>
            <person name="Spring S."/>
            <person name="Rohde M."/>
            <person name="Kyrpides N.C."/>
            <person name="Ivanova N."/>
            <person name="Goker M."/>
            <person name="Beller H.R."/>
            <person name="Klenk H.P."/>
            <person name="Woyke T."/>
        </authorList>
    </citation>
    <scope>NUCLEOTIDE SEQUENCE [LARGE SCALE GENOMIC DNA]</scope>
    <source>
        <strain evidence="3">DSM 9187 / TA4</strain>
    </source>
</reference>
<organism evidence="2 3">
    <name type="scientific">Tolumonas auensis (strain DSM 9187 / NBRC 110442 / TA 4)</name>
    <dbReference type="NCBI Taxonomy" id="595494"/>
    <lineage>
        <taxon>Bacteria</taxon>
        <taxon>Pseudomonadati</taxon>
        <taxon>Pseudomonadota</taxon>
        <taxon>Gammaproteobacteria</taxon>
        <taxon>Aeromonadales</taxon>
        <taxon>Aeromonadaceae</taxon>
        <taxon>Tolumonas</taxon>
    </lineage>
</organism>
<gene>
    <name evidence="2" type="ordered locus">Tola_1593</name>
</gene>
<dbReference type="AlphaFoldDB" id="C4LF37"/>
<dbReference type="STRING" id="595494.Tola_1593"/>
<dbReference type="RefSeq" id="WP_015878675.1">
    <property type="nucleotide sequence ID" value="NC_012691.1"/>
</dbReference>